<gene>
    <name evidence="1" type="ORF">M404DRAFT_31753</name>
</gene>
<dbReference type="OrthoDB" id="2700925at2759"/>
<reference evidence="2" key="2">
    <citation type="submission" date="2015-01" db="EMBL/GenBank/DDBJ databases">
        <title>Evolutionary Origins and Diversification of the Mycorrhizal Mutualists.</title>
        <authorList>
            <consortium name="DOE Joint Genome Institute"/>
            <consortium name="Mycorrhizal Genomics Consortium"/>
            <person name="Kohler A."/>
            <person name="Kuo A."/>
            <person name="Nagy L.G."/>
            <person name="Floudas D."/>
            <person name="Copeland A."/>
            <person name="Barry K.W."/>
            <person name="Cichocki N."/>
            <person name="Veneault-Fourrey C."/>
            <person name="LaButti K."/>
            <person name="Lindquist E.A."/>
            <person name="Lipzen A."/>
            <person name="Lundell T."/>
            <person name="Morin E."/>
            <person name="Murat C."/>
            <person name="Riley R."/>
            <person name="Ohm R."/>
            <person name="Sun H."/>
            <person name="Tunlid A."/>
            <person name="Henrissat B."/>
            <person name="Grigoriev I.V."/>
            <person name="Hibbett D.S."/>
            <person name="Martin F."/>
        </authorList>
    </citation>
    <scope>NUCLEOTIDE SEQUENCE [LARGE SCALE GENOMIC DNA]</scope>
    <source>
        <strain evidence="2">Marx 270</strain>
    </source>
</reference>
<dbReference type="HOGENOM" id="CLU_035057_3_0_1"/>
<keyword evidence="2" id="KW-1185">Reference proteome</keyword>
<dbReference type="EMBL" id="KN832021">
    <property type="protein sequence ID" value="KIN97947.1"/>
    <property type="molecule type" value="Genomic_DNA"/>
</dbReference>
<dbReference type="InParanoid" id="A0A0C3ILX5"/>
<dbReference type="Proteomes" id="UP000054217">
    <property type="component" value="Unassembled WGS sequence"/>
</dbReference>
<evidence type="ECO:0000313" key="1">
    <source>
        <dbReference type="EMBL" id="KIN97947.1"/>
    </source>
</evidence>
<accession>A0A0C3ILX5</accession>
<name>A0A0C3ILX5_PISTI</name>
<evidence type="ECO:0000313" key="2">
    <source>
        <dbReference type="Proteomes" id="UP000054217"/>
    </source>
</evidence>
<protein>
    <submittedName>
        <fullName evidence="1">Uncharacterized protein</fullName>
    </submittedName>
</protein>
<sequence>MTSKVPPAKPVTRPAKKLTLKILAQKWQPDLTPTCLSSPELTPSPHDPSPTPHLFFCGATPTPGPSTLPVPVDEAPTSLPIDRVQVEIETFFATATSILEEPGDIKVLAQSDTPLAAEILEVEYPCKRLTANIVEHLRVLEARAKDEEFELEQVYWLLEMLARQVTHWIKTVQARQEELQKLKDDLWDL</sequence>
<organism evidence="1 2">
    <name type="scientific">Pisolithus tinctorius Marx 270</name>
    <dbReference type="NCBI Taxonomy" id="870435"/>
    <lineage>
        <taxon>Eukaryota</taxon>
        <taxon>Fungi</taxon>
        <taxon>Dikarya</taxon>
        <taxon>Basidiomycota</taxon>
        <taxon>Agaricomycotina</taxon>
        <taxon>Agaricomycetes</taxon>
        <taxon>Agaricomycetidae</taxon>
        <taxon>Boletales</taxon>
        <taxon>Sclerodermatineae</taxon>
        <taxon>Pisolithaceae</taxon>
        <taxon>Pisolithus</taxon>
    </lineage>
</organism>
<dbReference type="AlphaFoldDB" id="A0A0C3ILX5"/>
<reference evidence="1 2" key="1">
    <citation type="submission" date="2014-04" db="EMBL/GenBank/DDBJ databases">
        <authorList>
            <consortium name="DOE Joint Genome Institute"/>
            <person name="Kuo A."/>
            <person name="Kohler A."/>
            <person name="Costa M.D."/>
            <person name="Nagy L.G."/>
            <person name="Floudas D."/>
            <person name="Copeland A."/>
            <person name="Barry K.W."/>
            <person name="Cichocki N."/>
            <person name="Veneault-Fourrey C."/>
            <person name="LaButti K."/>
            <person name="Lindquist E.A."/>
            <person name="Lipzen A."/>
            <person name="Lundell T."/>
            <person name="Morin E."/>
            <person name="Murat C."/>
            <person name="Sun H."/>
            <person name="Tunlid A."/>
            <person name="Henrissat B."/>
            <person name="Grigoriev I.V."/>
            <person name="Hibbett D.S."/>
            <person name="Martin F."/>
            <person name="Nordberg H.P."/>
            <person name="Cantor M.N."/>
            <person name="Hua S.X."/>
        </authorList>
    </citation>
    <scope>NUCLEOTIDE SEQUENCE [LARGE SCALE GENOMIC DNA]</scope>
    <source>
        <strain evidence="1 2">Marx 270</strain>
    </source>
</reference>
<proteinExistence type="predicted"/>